<protein>
    <submittedName>
        <fullName evidence="1">Uncharacterized protein</fullName>
    </submittedName>
</protein>
<organism evidence="1 2">
    <name type="scientific">Penicillium freii</name>
    <dbReference type="NCBI Taxonomy" id="48697"/>
    <lineage>
        <taxon>Eukaryota</taxon>
        <taxon>Fungi</taxon>
        <taxon>Dikarya</taxon>
        <taxon>Ascomycota</taxon>
        <taxon>Pezizomycotina</taxon>
        <taxon>Eurotiomycetes</taxon>
        <taxon>Eurotiomycetidae</taxon>
        <taxon>Eurotiales</taxon>
        <taxon>Aspergillaceae</taxon>
        <taxon>Penicillium</taxon>
    </lineage>
</organism>
<name>A0A124GR31_PENFR</name>
<evidence type="ECO:0000313" key="2">
    <source>
        <dbReference type="Proteomes" id="UP000055045"/>
    </source>
</evidence>
<evidence type="ECO:0000313" key="1">
    <source>
        <dbReference type="EMBL" id="KUM59978.1"/>
    </source>
</evidence>
<dbReference type="EMBL" id="LLXE01000197">
    <property type="protein sequence ID" value="KUM59978.1"/>
    <property type="molecule type" value="Genomic_DNA"/>
</dbReference>
<gene>
    <name evidence="1" type="ORF">ACN42_g7167</name>
</gene>
<sequence length="112" mass="13054">MDSNSGQMRETGSQPAVLDCAQPERTNQMAHMMLTNQAFSEQRHLRLVFKPDELTRKVFENWTCLLFILDRLEQVTRQRWVEEVAEEETAGCVCVQRRMLRHLNGRASTSKT</sequence>
<dbReference type="AlphaFoldDB" id="A0A124GR31"/>
<proteinExistence type="predicted"/>
<dbReference type="Proteomes" id="UP000055045">
    <property type="component" value="Unassembled WGS sequence"/>
</dbReference>
<reference evidence="1 2" key="1">
    <citation type="submission" date="2015-10" db="EMBL/GenBank/DDBJ databases">
        <title>Genome sequencing of Penicillium freii.</title>
        <authorList>
            <person name="Nguyen H.D."/>
            <person name="Visagie C.M."/>
            <person name="Seifert K.A."/>
        </authorList>
    </citation>
    <scope>NUCLEOTIDE SEQUENCE [LARGE SCALE GENOMIC DNA]</scope>
    <source>
        <strain evidence="1 2">DAOM 242723</strain>
    </source>
</reference>
<comment type="caution">
    <text evidence="1">The sequence shown here is derived from an EMBL/GenBank/DDBJ whole genome shotgun (WGS) entry which is preliminary data.</text>
</comment>
<accession>A0A124GR31</accession>
<keyword evidence="2" id="KW-1185">Reference proteome</keyword>